<keyword evidence="3" id="KW-0597">Phosphoprotein</keyword>
<keyword evidence="11" id="KW-1185">Reference proteome</keyword>
<dbReference type="Gene3D" id="1.10.287.130">
    <property type="match status" value="1"/>
</dbReference>
<dbReference type="RefSeq" id="WP_395415907.1">
    <property type="nucleotide sequence ID" value="NZ_JBIPKE010000009.1"/>
</dbReference>
<organism evidence="10 11">
    <name type="scientific">Marinoscillum luteum</name>
    <dbReference type="NCBI Taxonomy" id="861051"/>
    <lineage>
        <taxon>Bacteria</taxon>
        <taxon>Pseudomonadati</taxon>
        <taxon>Bacteroidota</taxon>
        <taxon>Cytophagia</taxon>
        <taxon>Cytophagales</taxon>
        <taxon>Reichenbachiellaceae</taxon>
        <taxon>Marinoscillum</taxon>
    </lineage>
</organism>
<gene>
    <name evidence="10" type="ORF">ACHKAR_01705</name>
</gene>
<dbReference type="Pfam" id="PF00512">
    <property type="entry name" value="HisKA"/>
    <property type="match status" value="1"/>
</dbReference>
<dbReference type="GO" id="GO:0016301">
    <property type="term" value="F:kinase activity"/>
    <property type="evidence" value="ECO:0007669"/>
    <property type="project" value="UniProtKB-KW"/>
</dbReference>
<dbReference type="SUPFAM" id="SSF47384">
    <property type="entry name" value="Homodimeric domain of signal transducing histidine kinase"/>
    <property type="match status" value="1"/>
</dbReference>
<dbReference type="EC" id="2.7.13.3" evidence="2"/>
<keyword evidence="8" id="KW-0472">Membrane</keyword>
<comment type="catalytic activity">
    <reaction evidence="1">
        <text>ATP + protein L-histidine = ADP + protein N-phospho-L-histidine.</text>
        <dbReference type="EC" id="2.7.13.3"/>
    </reaction>
</comment>
<dbReference type="EMBL" id="JBIPKE010000009">
    <property type="protein sequence ID" value="MFH6982130.1"/>
    <property type="molecule type" value="Genomic_DNA"/>
</dbReference>
<evidence type="ECO:0000256" key="4">
    <source>
        <dbReference type="ARBA" id="ARBA00022679"/>
    </source>
</evidence>
<evidence type="ECO:0000256" key="7">
    <source>
        <dbReference type="ARBA" id="ARBA00022989"/>
    </source>
</evidence>
<evidence type="ECO:0000256" key="1">
    <source>
        <dbReference type="ARBA" id="ARBA00000085"/>
    </source>
</evidence>
<evidence type="ECO:0000256" key="5">
    <source>
        <dbReference type="ARBA" id="ARBA00022692"/>
    </source>
</evidence>
<dbReference type="SMART" id="SM00387">
    <property type="entry name" value="HATPase_c"/>
    <property type="match status" value="1"/>
</dbReference>
<dbReference type="Proteomes" id="UP001610063">
    <property type="component" value="Unassembled WGS sequence"/>
</dbReference>
<dbReference type="InterPro" id="IPR003661">
    <property type="entry name" value="HisK_dim/P_dom"/>
</dbReference>
<reference evidence="10 11" key="1">
    <citation type="journal article" date="2013" name="Int. J. Syst. Evol. Microbiol.">
        <title>Marinoscillum luteum sp. nov., isolated from marine sediment.</title>
        <authorList>
            <person name="Cha I.T."/>
            <person name="Park S.J."/>
            <person name="Kim S.J."/>
            <person name="Kim J.G."/>
            <person name="Jung M.Y."/>
            <person name="Shin K.S."/>
            <person name="Kwon K.K."/>
            <person name="Yang S.H."/>
            <person name="Seo Y.S."/>
            <person name="Rhee S.K."/>
        </authorList>
    </citation>
    <scope>NUCLEOTIDE SEQUENCE [LARGE SCALE GENOMIC DNA]</scope>
    <source>
        <strain evidence="10 11">KCTC 23939</strain>
    </source>
</reference>
<feature type="domain" description="Histidine kinase" evidence="9">
    <location>
        <begin position="216"/>
        <end position="403"/>
    </location>
</feature>
<feature type="transmembrane region" description="Helical" evidence="8">
    <location>
        <begin position="7"/>
        <end position="30"/>
    </location>
</feature>
<keyword evidence="4" id="KW-0808">Transferase</keyword>
<evidence type="ECO:0000256" key="3">
    <source>
        <dbReference type="ARBA" id="ARBA00022553"/>
    </source>
</evidence>
<dbReference type="InterPro" id="IPR036890">
    <property type="entry name" value="HATPase_C_sf"/>
</dbReference>
<evidence type="ECO:0000313" key="10">
    <source>
        <dbReference type="EMBL" id="MFH6982130.1"/>
    </source>
</evidence>
<accession>A0ABW7N508</accession>
<comment type="caution">
    <text evidence="10">The sequence shown here is derived from an EMBL/GenBank/DDBJ whole genome shotgun (WGS) entry which is preliminary data.</text>
</comment>
<proteinExistence type="predicted"/>
<keyword evidence="5 8" id="KW-0812">Transmembrane</keyword>
<dbReference type="PANTHER" id="PTHR45436:SF5">
    <property type="entry name" value="SENSOR HISTIDINE KINASE TRCS"/>
    <property type="match status" value="1"/>
</dbReference>
<evidence type="ECO:0000259" key="9">
    <source>
        <dbReference type="PROSITE" id="PS50109"/>
    </source>
</evidence>
<dbReference type="Gene3D" id="3.30.565.10">
    <property type="entry name" value="Histidine kinase-like ATPase, C-terminal domain"/>
    <property type="match status" value="1"/>
</dbReference>
<dbReference type="InterPro" id="IPR005467">
    <property type="entry name" value="His_kinase_dom"/>
</dbReference>
<evidence type="ECO:0000256" key="2">
    <source>
        <dbReference type="ARBA" id="ARBA00012438"/>
    </source>
</evidence>
<dbReference type="InterPro" id="IPR050428">
    <property type="entry name" value="TCS_sensor_his_kinase"/>
</dbReference>
<keyword evidence="7 8" id="KW-1133">Transmembrane helix</keyword>
<keyword evidence="6 10" id="KW-0418">Kinase</keyword>
<dbReference type="PANTHER" id="PTHR45436">
    <property type="entry name" value="SENSOR HISTIDINE KINASE YKOH"/>
    <property type="match status" value="1"/>
</dbReference>
<feature type="transmembrane region" description="Helical" evidence="8">
    <location>
        <begin position="139"/>
        <end position="158"/>
    </location>
</feature>
<sequence>MKLVVKITLYFVLISSIVFLIGAVFSYNAISREIDIEERLFLKERLQSVVGFLEHRNPTHEISRDKMVITPLDELVSDSEIVFTDTLVTHSTLNRIEPHLKLDVIRQVNGRAYKIMLYDLIIEEDDIEDAVRESMVKTYLMLLLVSLVLSLIASYYVFRPFQFTLAAIRDFSIKQSHTPKLPLSSTAEFKKLNQFIDEMMQKAQRDYRSLKEFSENASHEIQTPISIVQGKLELLMESSELREDQMELISSAQNALKRLSKMSNSLSLLTKIENKEFSDIAPVNVSKLLSELLFDFKELIELKQITLTTEVEPDVEVIGNATLLGILMTNLLNNAVRHNRTGGSLRVELTSAGLNITNTGEPLEGNAQDYFMRFKKGSENPDSSGLGLSIVQQICSEHQFSVIYQTSAEQHHLSVRWESRN</sequence>
<dbReference type="CDD" id="cd00082">
    <property type="entry name" value="HisKA"/>
    <property type="match status" value="1"/>
</dbReference>
<dbReference type="SMART" id="SM00388">
    <property type="entry name" value="HisKA"/>
    <property type="match status" value="1"/>
</dbReference>
<name>A0ABW7N508_9BACT</name>
<dbReference type="SUPFAM" id="SSF55874">
    <property type="entry name" value="ATPase domain of HSP90 chaperone/DNA topoisomerase II/histidine kinase"/>
    <property type="match status" value="1"/>
</dbReference>
<protein>
    <recommendedName>
        <fullName evidence="2">histidine kinase</fullName>
        <ecNumber evidence="2">2.7.13.3</ecNumber>
    </recommendedName>
</protein>
<evidence type="ECO:0000256" key="8">
    <source>
        <dbReference type="SAM" id="Phobius"/>
    </source>
</evidence>
<dbReference type="InterPro" id="IPR003594">
    <property type="entry name" value="HATPase_dom"/>
</dbReference>
<dbReference type="PROSITE" id="PS50109">
    <property type="entry name" value="HIS_KIN"/>
    <property type="match status" value="1"/>
</dbReference>
<dbReference type="InterPro" id="IPR036097">
    <property type="entry name" value="HisK_dim/P_sf"/>
</dbReference>
<dbReference type="Pfam" id="PF02518">
    <property type="entry name" value="HATPase_c"/>
    <property type="match status" value="1"/>
</dbReference>
<evidence type="ECO:0000313" key="11">
    <source>
        <dbReference type="Proteomes" id="UP001610063"/>
    </source>
</evidence>
<evidence type="ECO:0000256" key="6">
    <source>
        <dbReference type="ARBA" id="ARBA00022777"/>
    </source>
</evidence>